<feature type="domain" description="Reverse transcriptase zinc-binding" evidence="1">
    <location>
        <begin position="117"/>
        <end position="202"/>
    </location>
</feature>
<keyword evidence="2" id="KW-0808">Transferase</keyword>
<dbReference type="EMBL" id="BQNB010013495">
    <property type="protein sequence ID" value="GJT16685.1"/>
    <property type="molecule type" value="Genomic_DNA"/>
</dbReference>
<evidence type="ECO:0000313" key="2">
    <source>
        <dbReference type="EMBL" id="GJT16685.1"/>
    </source>
</evidence>
<sequence length="219" mass="24483">MLLLEATLFLDLRSQLRAGTQLVALAHHSAPQLTSTAKPFSLSACLSNTNNLESDRHCSITNRIPLLPSDWCSVLRRTPRGGAEMNQLEALKAAIGDVALTDQSDTWQWSLDVAAGYSVASARVLIDNTMLEAGLAATRWIRHIPIKINVFLWRLNLNRLPSRVNLDRKGIEVDSLLCPTCQLDVEIVNHIFFNCEMAKDLWALLAKWWELDIPICANI</sequence>
<reference evidence="2" key="2">
    <citation type="submission" date="2022-01" db="EMBL/GenBank/DDBJ databases">
        <authorList>
            <person name="Yamashiro T."/>
            <person name="Shiraishi A."/>
            <person name="Satake H."/>
            <person name="Nakayama K."/>
        </authorList>
    </citation>
    <scope>NUCLEOTIDE SEQUENCE</scope>
</reference>
<keyword evidence="2" id="KW-0548">Nucleotidyltransferase</keyword>
<keyword evidence="3" id="KW-1185">Reference proteome</keyword>
<gene>
    <name evidence="2" type="ORF">Tco_0875391</name>
</gene>
<reference evidence="2" key="1">
    <citation type="journal article" date="2022" name="Int. J. Mol. Sci.">
        <title>Draft Genome of Tanacetum Coccineum: Genomic Comparison of Closely Related Tanacetum-Family Plants.</title>
        <authorList>
            <person name="Yamashiro T."/>
            <person name="Shiraishi A."/>
            <person name="Nakayama K."/>
            <person name="Satake H."/>
        </authorList>
    </citation>
    <scope>NUCLEOTIDE SEQUENCE</scope>
</reference>
<dbReference type="Proteomes" id="UP001151760">
    <property type="component" value="Unassembled WGS sequence"/>
</dbReference>
<protein>
    <submittedName>
        <fullName evidence="2">RNA-directed DNA polymerase, eukaryota, reverse transcriptase zinc-binding domain protein</fullName>
    </submittedName>
</protein>
<keyword evidence="2" id="KW-0695">RNA-directed DNA polymerase</keyword>
<dbReference type="Pfam" id="PF13966">
    <property type="entry name" value="zf-RVT"/>
    <property type="match status" value="1"/>
</dbReference>
<comment type="caution">
    <text evidence="2">The sequence shown here is derived from an EMBL/GenBank/DDBJ whole genome shotgun (WGS) entry which is preliminary data.</text>
</comment>
<evidence type="ECO:0000313" key="3">
    <source>
        <dbReference type="Proteomes" id="UP001151760"/>
    </source>
</evidence>
<dbReference type="GO" id="GO:0003964">
    <property type="term" value="F:RNA-directed DNA polymerase activity"/>
    <property type="evidence" value="ECO:0007669"/>
    <property type="project" value="UniProtKB-KW"/>
</dbReference>
<evidence type="ECO:0000259" key="1">
    <source>
        <dbReference type="Pfam" id="PF13966"/>
    </source>
</evidence>
<accession>A0ABQ5BPH2</accession>
<name>A0ABQ5BPH2_9ASTR</name>
<dbReference type="InterPro" id="IPR026960">
    <property type="entry name" value="RVT-Znf"/>
</dbReference>
<proteinExistence type="predicted"/>
<organism evidence="2 3">
    <name type="scientific">Tanacetum coccineum</name>
    <dbReference type="NCBI Taxonomy" id="301880"/>
    <lineage>
        <taxon>Eukaryota</taxon>
        <taxon>Viridiplantae</taxon>
        <taxon>Streptophyta</taxon>
        <taxon>Embryophyta</taxon>
        <taxon>Tracheophyta</taxon>
        <taxon>Spermatophyta</taxon>
        <taxon>Magnoliopsida</taxon>
        <taxon>eudicotyledons</taxon>
        <taxon>Gunneridae</taxon>
        <taxon>Pentapetalae</taxon>
        <taxon>asterids</taxon>
        <taxon>campanulids</taxon>
        <taxon>Asterales</taxon>
        <taxon>Asteraceae</taxon>
        <taxon>Asteroideae</taxon>
        <taxon>Anthemideae</taxon>
        <taxon>Anthemidinae</taxon>
        <taxon>Tanacetum</taxon>
    </lineage>
</organism>